<keyword evidence="9" id="KW-1185">Reference proteome</keyword>
<dbReference type="STRING" id="454130.A0A0U5GA08"/>
<dbReference type="GO" id="GO:0003677">
    <property type="term" value="F:DNA binding"/>
    <property type="evidence" value="ECO:0007669"/>
    <property type="project" value="InterPro"/>
</dbReference>
<evidence type="ECO:0000313" key="8">
    <source>
        <dbReference type="EMBL" id="CEL08475.1"/>
    </source>
</evidence>
<feature type="region of interest" description="Disordered" evidence="6">
    <location>
        <begin position="698"/>
        <end position="727"/>
    </location>
</feature>
<dbReference type="GO" id="GO:0006351">
    <property type="term" value="P:DNA-templated transcription"/>
    <property type="evidence" value="ECO:0007669"/>
    <property type="project" value="InterPro"/>
</dbReference>
<proteinExistence type="predicted"/>
<dbReference type="PANTHER" id="PTHR47338">
    <property type="entry name" value="ZN(II)2CYS6 TRANSCRIPTION FACTOR (EUROFUNG)-RELATED"/>
    <property type="match status" value="1"/>
</dbReference>
<evidence type="ECO:0000256" key="4">
    <source>
        <dbReference type="ARBA" id="ARBA00023163"/>
    </source>
</evidence>
<keyword evidence="5" id="KW-0539">Nucleus</keyword>
<keyword evidence="4" id="KW-0804">Transcription</keyword>
<dbReference type="GO" id="GO:0000981">
    <property type="term" value="F:DNA-binding transcription factor activity, RNA polymerase II-specific"/>
    <property type="evidence" value="ECO:0007669"/>
    <property type="project" value="InterPro"/>
</dbReference>
<name>A0A0U5GA08_ASPCI</name>
<sequence length="793" mass="88408">MPPTEIALLQRVADVLPLQASGFKDSRCTYEYQRKKPGLKGGVVDTLTRRVEALEHAVYSSSGSHVTDADTPSEELRSLREILSAFTRDIAQLTRYPTQSPVTMLHAHVRDHDPALERPEKRIHLDSGQGPFLEAAVDRGSSIRTLLESPEVIAALLDAYFDIIHPWIPILHEVRFRSRIAQNPAREACGIILHAILLAALRFVDLEGLIGSGPVLQDEVARSRDYVVLNAMADLRLENLQALIIVAFTDIGQGETSKAWPTIGSLTRTVQYLHLSVEDTDKDQRPGLLPNLPSLPAPDTWVEEEERRRVFWSVFLLDRFCSITTGWNVSLTADDICRRLPIDGGLWARNQPAITPYLGIWDHSAAKIGHTITFLPSKYEAPSEKATEPCAAKRLNDARSSPPKQTTCTGSPEMNRIGAFAYYIESVESLSRINAYFVQQKIDFTDREDVLSWLTRFKELDLRLVHWKMFLPTKWKDPNVNPNPATTAMDPNMTLAHITHNTSSILLHQRIAYPHRAIRHLRLPNACSADTCFVAATETANITTKYLERAPVARVLAPHFAICVFVSARVLLVHSLYYKVDLAPEFWTLVNALDTMDKRWIGRPEQTGPLPGASLAGSLASQLRELYSLSERDPVDRVLVLLGQEEPHAAGAEQDTTCSTPLPISCHPEIGHSPRSQGGRLSGDSGELSRIFGETTARRVRPAKRRREGDWVSNQGSPSVQGKQVPRSTVLGTEEGAVDELSAISHGLLDESFLEMNRIINFDDFMFMTNVDDLARPEWLPGLDDSHEANAES</sequence>
<dbReference type="GO" id="GO:0008270">
    <property type="term" value="F:zinc ion binding"/>
    <property type="evidence" value="ECO:0007669"/>
    <property type="project" value="InterPro"/>
</dbReference>
<dbReference type="AlphaFoldDB" id="A0A0U5GA08"/>
<protein>
    <recommendedName>
        <fullName evidence="7">Xylanolytic transcriptional activator regulatory domain-containing protein</fullName>
    </recommendedName>
</protein>
<evidence type="ECO:0000256" key="2">
    <source>
        <dbReference type="ARBA" id="ARBA00022723"/>
    </source>
</evidence>
<dbReference type="CDD" id="cd12148">
    <property type="entry name" value="fungal_TF_MHR"/>
    <property type="match status" value="1"/>
</dbReference>
<feature type="domain" description="Xylanolytic transcriptional activator regulatory" evidence="7">
    <location>
        <begin position="259"/>
        <end position="347"/>
    </location>
</feature>
<evidence type="ECO:0000256" key="1">
    <source>
        <dbReference type="ARBA" id="ARBA00004123"/>
    </source>
</evidence>
<dbReference type="PANTHER" id="PTHR47338:SF23">
    <property type="entry name" value="ZN(II)2CYS6 TRANSCRIPTION FACTOR (EUROFUNG)"/>
    <property type="match status" value="1"/>
</dbReference>
<evidence type="ECO:0000256" key="5">
    <source>
        <dbReference type="ARBA" id="ARBA00023242"/>
    </source>
</evidence>
<dbReference type="EMBL" id="CDMC01000011">
    <property type="protein sequence ID" value="CEL08475.1"/>
    <property type="molecule type" value="Genomic_DNA"/>
</dbReference>
<dbReference type="Proteomes" id="UP000054771">
    <property type="component" value="Unassembled WGS sequence"/>
</dbReference>
<dbReference type="InterPro" id="IPR007219">
    <property type="entry name" value="XnlR_reg_dom"/>
</dbReference>
<comment type="subcellular location">
    <subcellularLocation>
        <location evidence="1">Nucleus</location>
    </subcellularLocation>
</comment>
<evidence type="ECO:0000259" key="7">
    <source>
        <dbReference type="SMART" id="SM00906"/>
    </source>
</evidence>
<gene>
    <name evidence="8" type="ORF">ASPCAL11625</name>
</gene>
<evidence type="ECO:0000256" key="6">
    <source>
        <dbReference type="SAM" id="MobiDB-lite"/>
    </source>
</evidence>
<dbReference type="OrthoDB" id="4456959at2759"/>
<dbReference type="InterPro" id="IPR050815">
    <property type="entry name" value="TF_fung"/>
</dbReference>
<evidence type="ECO:0000313" key="9">
    <source>
        <dbReference type="Proteomes" id="UP000054771"/>
    </source>
</evidence>
<dbReference type="SMART" id="SM00906">
    <property type="entry name" value="Fungal_trans"/>
    <property type="match status" value="1"/>
</dbReference>
<keyword evidence="2" id="KW-0479">Metal-binding</keyword>
<accession>A0A0U5GA08</accession>
<dbReference type="GO" id="GO:0005634">
    <property type="term" value="C:nucleus"/>
    <property type="evidence" value="ECO:0007669"/>
    <property type="project" value="UniProtKB-SubCell"/>
</dbReference>
<keyword evidence="3" id="KW-0805">Transcription regulation</keyword>
<evidence type="ECO:0000256" key="3">
    <source>
        <dbReference type="ARBA" id="ARBA00023015"/>
    </source>
</evidence>
<feature type="compositionally biased region" description="Polar residues" evidence="6">
    <location>
        <begin position="712"/>
        <end position="727"/>
    </location>
</feature>
<organism evidence="8 9">
    <name type="scientific">Aspergillus calidoustus</name>
    <dbReference type="NCBI Taxonomy" id="454130"/>
    <lineage>
        <taxon>Eukaryota</taxon>
        <taxon>Fungi</taxon>
        <taxon>Dikarya</taxon>
        <taxon>Ascomycota</taxon>
        <taxon>Pezizomycotina</taxon>
        <taxon>Eurotiomycetes</taxon>
        <taxon>Eurotiomycetidae</taxon>
        <taxon>Eurotiales</taxon>
        <taxon>Aspergillaceae</taxon>
        <taxon>Aspergillus</taxon>
        <taxon>Aspergillus subgen. Nidulantes</taxon>
    </lineage>
</organism>
<reference evidence="9" key="1">
    <citation type="journal article" date="2016" name="Genome Announc.">
        <title>Draft genome sequences of fungus Aspergillus calidoustus.</title>
        <authorList>
            <person name="Horn F."/>
            <person name="Linde J."/>
            <person name="Mattern D.J."/>
            <person name="Walther G."/>
            <person name="Guthke R."/>
            <person name="Scherlach K."/>
            <person name="Martin K."/>
            <person name="Brakhage A.A."/>
            <person name="Petzke L."/>
            <person name="Valiante V."/>
        </authorList>
    </citation>
    <scope>NUCLEOTIDE SEQUENCE [LARGE SCALE GENOMIC DNA]</scope>
    <source>
        <strain evidence="9">SF006504</strain>
    </source>
</reference>
<dbReference type="Pfam" id="PF04082">
    <property type="entry name" value="Fungal_trans"/>
    <property type="match status" value="1"/>
</dbReference>